<feature type="compositionally biased region" description="Low complexity" evidence="1">
    <location>
        <begin position="80"/>
        <end position="111"/>
    </location>
</feature>
<reference evidence="4" key="1">
    <citation type="submission" date="2018-02" db="EMBL/GenBank/DDBJ databases">
        <authorList>
            <person name="Hornung B."/>
        </authorList>
    </citation>
    <scope>NUCLEOTIDE SEQUENCE [LARGE SCALE GENOMIC DNA]</scope>
</reference>
<feature type="compositionally biased region" description="Basic and acidic residues" evidence="1">
    <location>
        <begin position="227"/>
        <end position="237"/>
    </location>
</feature>
<evidence type="ECO:0000256" key="1">
    <source>
        <dbReference type="SAM" id="MobiDB-lite"/>
    </source>
</evidence>
<feature type="transmembrane region" description="Helical" evidence="2">
    <location>
        <begin position="43"/>
        <end position="62"/>
    </location>
</feature>
<feature type="compositionally biased region" description="Polar residues" evidence="1">
    <location>
        <begin position="64"/>
        <end position="79"/>
    </location>
</feature>
<keyword evidence="2" id="KW-0812">Transmembrane</keyword>
<feature type="compositionally biased region" description="Low complexity" evidence="1">
    <location>
        <begin position="173"/>
        <end position="218"/>
    </location>
</feature>
<name>A0A375I3Z7_9ACTN</name>
<keyword evidence="4" id="KW-1185">Reference proteome</keyword>
<gene>
    <name evidence="3" type="ORF">PROPJV5_0868</name>
</gene>
<dbReference type="EMBL" id="OMOH01000003">
    <property type="protein sequence ID" value="SPF67913.1"/>
    <property type="molecule type" value="Genomic_DNA"/>
</dbReference>
<keyword evidence="2" id="KW-1133">Transmembrane helix</keyword>
<organism evidence="3 4">
    <name type="scientific">Propionibacterium ruminifibrarum</name>
    <dbReference type="NCBI Taxonomy" id="1962131"/>
    <lineage>
        <taxon>Bacteria</taxon>
        <taxon>Bacillati</taxon>
        <taxon>Actinomycetota</taxon>
        <taxon>Actinomycetes</taxon>
        <taxon>Propionibacteriales</taxon>
        <taxon>Propionibacteriaceae</taxon>
        <taxon>Propionibacterium</taxon>
    </lineage>
</organism>
<accession>A0A375I3Z7</accession>
<dbReference type="Proteomes" id="UP000265962">
    <property type="component" value="Unassembled WGS sequence"/>
</dbReference>
<dbReference type="AlphaFoldDB" id="A0A375I3Z7"/>
<evidence type="ECO:0000313" key="3">
    <source>
        <dbReference type="EMBL" id="SPF67913.1"/>
    </source>
</evidence>
<keyword evidence="2" id="KW-0472">Membrane</keyword>
<proteinExistence type="predicted"/>
<evidence type="ECO:0000313" key="4">
    <source>
        <dbReference type="Proteomes" id="UP000265962"/>
    </source>
</evidence>
<evidence type="ECO:0000256" key="2">
    <source>
        <dbReference type="SAM" id="Phobius"/>
    </source>
</evidence>
<protein>
    <submittedName>
        <fullName evidence="3">Uncharacterized protein</fullName>
    </submittedName>
</protein>
<dbReference type="OrthoDB" id="10012647at2"/>
<feature type="compositionally biased region" description="Basic and acidic residues" evidence="1">
    <location>
        <begin position="244"/>
        <end position="264"/>
    </location>
</feature>
<sequence>MGISDELRDLAATPPEATAMSASLADQAVGFAIKARRVARMKIAAAVTAGAIATTGVAIGVVTSNDNSDLPVSTPVVTITPSSASPSQSSSASPSSSPTQSESPEQSASPSDAPILVQPSQPELEPAGPGTDPNILEEILETLRSLPERIIEALRPGSPSGPDSRNGDEDSGTSEPSLTPSNPTSPESPSASQTEAPSPSSPASSASESSAPPSSATPSPEPSDPICKVREERRGAGDEYFFWSERKVDCDQEPYKERLEKAKESSSPAESPSGNQVCVVIEEQDGKETARATIPCGGAA</sequence>
<dbReference type="RefSeq" id="WP_147385344.1">
    <property type="nucleotide sequence ID" value="NZ_OMOH01000003.1"/>
</dbReference>
<feature type="region of interest" description="Disordered" evidence="1">
    <location>
        <begin position="64"/>
        <end position="276"/>
    </location>
</feature>